<feature type="transmembrane region" description="Helical" evidence="2">
    <location>
        <begin position="228"/>
        <end position="249"/>
    </location>
</feature>
<reference evidence="4" key="1">
    <citation type="submission" date="2019-06" db="EMBL/GenBank/DDBJ databases">
        <authorList>
            <person name="Zheng W."/>
        </authorList>
    </citation>
    <scope>NUCLEOTIDE SEQUENCE</scope>
    <source>
        <strain evidence="4">QDHG01</strain>
    </source>
</reference>
<evidence type="ECO:0000259" key="3">
    <source>
        <dbReference type="Pfam" id="PF07970"/>
    </source>
</evidence>
<dbReference type="PANTHER" id="PTHR10984">
    <property type="entry name" value="ENDOPLASMIC RETICULUM-GOLGI INTERMEDIATE COMPARTMENT PROTEIN"/>
    <property type="match status" value="1"/>
</dbReference>
<evidence type="ECO:0000256" key="2">
    <source>
        <dbReference type="SAM" id="Phobius"/>
    </source>
</evidence>
<accession>A0A8J8SVH2</accession>
<dbReference type="GO" id="GO:0030134">
    <property type="term" value="C:COPII-coated ER to Golgi transport vesicle"/>
    <property type="evidence" value="ECO:0007669"/>
    <property type="project" value="TreeGrafter"/>
</dbReference>
<dbReference type="Proteomes" id="UP000785679">
    <property type="component" value="Unassembled WGS sequence"/>
</dbReference>
<gene>
    <name evidence="4" type="ORF">FGO68_gene6554</name>
</gene>
<dbReference type="Pfam" id="PF07970">
    <property type="entry name" value="COPIIcoated_ERV"/>
    <property type="match status" value="1"/>
</dbReference>
<dbReference type="InterPro" id="IPR012936">
    <property type="entry name" value="Erv_C"/>
</dbReference>
<comment type="similarity">
    <text evidence="1">Belongs to the ERGIC family.</text>
</comment>
<dbReference type="GO" id="GO:0005783">
    <property type="term" value="C:endoplasmic reticulum"/>
    <property type="evidence" value="ECO:0007669"/>
    <property type="project" value="TreeGrafter"/>
</dbReference>
<keyword evidence="2" id="KW-1133">Transmembrane helix</keyword>
<protein>
    <recommendedName>
        <fullName evidence="3">Endoplasmic reticulum vesicle transporter C-terminal domain-containing protein</fullName>
    </recommendedName>
</protein>
<keyword evidence="5" id="KW-1185">Reference proteome</keyword>
<organism evidence="4 5">
    <name type="scientific">Halteria grandinella</name>
    <dbReference type="NCBI Taxonomy" id="5974"/>
    <lineage>
        <taxon>Eukaryota</taxon>
        <taxon>Sar</taxon>
        <taxon>Alveolata</taxon>
        <taxon>Ciliophora</taxon>
        <taxon>Intramacronucleata</taxon>
        <taxon>Spirotrichea</taxon>
        <taxon>Stichotrichia</taxon>
        <taxon>Sporadotrichida</taxon>
        <taxon>Halteriidae</taxon>
        <taxon>Halteria</taxon>
    </lineage>
</organism>
<dbReference type="PANTHER" id="PTHR10984:SF25">
    <property type="entry name" value="ENDOPLASMIC RETICULUM-GOLGI INTERMEDIATE COMPARTMENT PROTEIN 3"/>
    <property type="match status" value="1"/>
</dbReference>
<keyword evidence="2" id="KW-0472">Membrane</keyword>
<dbReference type="InterPro" id="IPR045888">
    <property type="entry name" value="Erv"/>
</dbReference>
<evidence type="ECO:0000313" key="5">
    <source>
        <dbReference type="Proteomes" id="UP000785679"/>
    </source>
</evidence>
<dbReference type="OrthoDB" id="270930at2759"/>
<comment type="caution">
    <text evidence="4">The sequence shown here is derived from an EMBL/GenBank/DDBJ whole genome shotgun (WGS) entry which is preliminary data.</text>
</comment>
<evidence type="ECO:0000256" key="1">
    <source>
        <dbReference type="ARBA" id="ARBA00005648"/>
    </source>
</evidence>
<keyword evidence="2" id="KW-0812">Transmembrane</keyword>
<name>A0A8J8SVH2_HALGN</name>
<feature type="domain" description="Endoplasmic reticulum vesicle transporter C-terminal" evidence="3">
    <location>
        <begin position="53"/>
        <end position="245"/>
    </location>
</feature>
<dbReference type="EMBL" id="RRYP01023726">
    <property type="protein sequence ID" value="TNV72184.1"/>
    <property type="molecule type" value="Genomic_DNA"/>
</dbReference>
<dbReference type="AlphaFoldDB" id="A0A8J8SVH2"/>
<sequence length="267" mass="30509">MHRAPCHILSLDIVDVTGVHVVDVGGRLHKHRLDRFGNYLELHDMMDDGADFQNANQNPEDIYAETLKAMDAEEGCLVEGTVIINKVPGNFHLSTHAFGQVVYMIYSNGRQLDFSHTVNHLSFGNDTQMKQIMQRFGERFVFDMDGTHIQQQSYIYQGQILANYYLDINQVDFFDKTEPVYKLYEGFKYRASKSILATMSAPAIFFRYELSPIKVKYDISFTQWNQYLIELCAIVGGLFTVAGIVESVLRNGIGLFSMGESDKNRMQ</sequence>
<evidence type="ECO:0000313" key="4">
    <source>
        <dbReference type="EMBL" id="TNV72184.1"/>
    </source>
</evidence>
<proteinExistence type="inferred from homology"/>